<feature type="compositionally biased region" description="Polar residues" evidence="1">
    <location>
        <begin position="384"/>
        <end position="394"/>
    </location>
</feature>
<feature type="region of interest" description="Disordered" evidence="1">
    <location>
        <begin position="179"/>
        <end position="200"/>
    </location>
</feature>
<comment type="caution">
    <text evidence="2">The sequence shown here is derived from an EMBL/GenBank/DDBJ whole genome shotgun (WGS) entry which is preliminary data.</text>
</comment>
<reference evidence="2 3" key="2">
    <citation type="journal article" date="2012" name="Open Biol.">
        <title>Characteristics of nucleosomes and linker DNA regions on the genome of the basidiomycete Mixia osmundae revealed by mono- and dinucleosome mapping.</title>
        <authorList>
            <person name="Nishida H."/>
            <person name="Kondo S."/>
            <person name="Matsumoto T."/>
            <person name="Suzuki Y."/>
            <person name="Yoshikawa H."/>
            <person name="Taylor T.D."/>
            <person name="Sugiyama J."/>
        </authorList>
    </citation>
    <scope>NUCLEOTIDE SEQUENCE [LARGE SCALE GENOMIC DNA]</scope>
    <source>
        <strain evidence="3">CBS 9802 / IAM 14324 / JCM 22182 / KY 12970</strain>
    </source>
</reference>
<feature type="compositionally biased region" description="Low complexity" evidence="1">
    <location>
        <begin position="13"/>
        <end position="33"/>
    </location>
</feature>
<evidence type="ECO:0000313" key="2">
    <source>
        <dbReference type="EMBL" id="GAA94863.1"/>
    </source>
</evidence>
<feature type="region of interest" description="Disordered" evidence="1">
    <location>
        <begin position="376"/>
        <end position="396"/>
    </location>
</feature>
<feature type="region of interest" description="Disordered" evidence="1">
    <location>
        <begin position="502"/>
        <end position="597"/>
    </location>
</feature>
<feature type="compositionally biased region" description="Low complexity" evidence="1">
    <location>
        <begin position="326"/>
        <end position="342"/>
    </location>
</feature>
<dbReference type="HOGENOM" id="CLU_373007_0_0_1"/>
<evidence type="ECO:0000313" key="3">
    <source>
        <dbReference type="Proteomes" id="UP000009131"/>
    </source>
</evidence>
<proteinExistence type="predicted"/>
<feature type="compositionally biased region" description="Acidic residues" evidence="1">
    <location>
        <begin position="681"/>
        <end position="690"/>
    </location>
</feature>
<feature type="region of interest" description="Disordered" evidence="1">
    <location>
        <begin position="669"/>
        <end position="706"/>
    </location>
</feature>
<protein>
    <submittedName>
        <fullName evidence="2">Uncharacterized protein</fullName>
    </submittedName>
</protein>
<gene>
    <name evidence="2" type="primary">Mo01517</name>
    <name evidence="2" type="ORF">E5Q_01517</name>
</gene>
<dbReference type="RefSeq" id="XP_014565015.1">
    <property type="nucleotide sequence ID" value="XM_014709529.1"/>
</dbReference>
<feature type="compositionally biased region" description="Basic and acidic residues" evidence="1">
    <location>
        <begin position="512"/>
        <end position="523"/>
    </location>
</feature>
<feature type="compositionally biased region" description="Polar residues" evidence="1">
    <location>
        <begin position="34"/>
        <end position="46"/>
    </location>
</feature>
<dbReference type="Proteomes" id="UP000009131">
    <property type="component" value="Unassembled WGS sequence"/>
</dbReference>
<evidence type="ECO:0000256" key="1">
    <source>
        <dbReference type="SAM" id="MobiDB-lite"/>
    </source>
</evidence>
<accession>G7DW57</accession>
<feature type="compositionally biased region" description="Low complexity" evidence="1">
    <location>
        <begin position="133"/>
        <end position="152"/>
    </location>
</feature>
<feature type="compositionally biased region" description="Basic residues" evidence="1">
    <location>
        <begin position="539"/>
        <end position="563"/>
    </location>
</feature>
<feature type="compositionally biased region" description="Acidic residues" evidence="1">
    <location>
        <begin position="310"/>
        <end position="325"/>
    </location>
</feature>
<name>G7DW57_MIXOS</name>
<feature type="region of interest" description="Disordered" evidence="1">
    <location>
        <begin position="1"/>
        <end position="60"/>
    </location>
</feature>
<dbReference type="AlphaFoldDB" id="G7DW57"/>
<keyword evidence="3" id="KW-1185">Reference proteome</keyword>
<feature type="region of interest" description="Disordered" evidence="1">
    <location>
        <begin position="306"/>
        <end position="344"/>
    </location>
</feature>
<feature type="region of interest" description="Disordered" evidence="1">
    <location>
        <begin position="224"/>
        <end position="253"/>
    </location>
</feature>
<reference evidence="2 3" key="1">
    <citation type="journal article" date="2011" name="J. Gen. Appl. Microbiol.">
        <title>Draft genome sequencing of the enigmatic basidiomycete Mixia osmundae.</title>
        <authorList>
            <person name="Nishida H."/>
            <person name="Nagatsuka Y."/>
            <person name="Sugiyama J."/>
        </authorList>
    </citation>
    <scope>NUCLEOTIDE SEQUENCE [LARGE SCALE GENOMIC DNA]</scope>
    <source>
        <strain evidence="3">CBS 9802 / IAM 14324 / JCM 22182 / KY 12970</strain>
    </source>
</reference>
<organism evidence="2 3">
    <name type="scientific">Mixia osmundae (strain CBS 9802 / IAM 14324 / JCM 22182 / KY 12970)</name>
    <dbReference type="NCBI Taxonomy" id="764103"/>
    <lineage>
        <taxon>Eukaryota</taxon>
        <taxon>Fungi</taxon>
        <taxon>Dikarya</taxon>
        <taxon>Basidiomycota</taxon>
        <taxon>Pucciniomycotina</taxon>
        <taxon>Mixiomycetes</taxon>
        <taxon>Mixiales</taxon>
        <taxon>Mixiaceae</taxon>
        <taxon>Mixia</taxon>
    </lineage>
</organism>
<feature type="compositionally biased region" description="Basic and acidic residues" evidence="1">
    <location>
        <begin position="231"/>
        <end position="250"/>
    </location>
</feature>
<feature type="region of interest" description="Disordered" evidence="1">
    <location>
        <begin position="97"/>
        <end position="153"/>
    </location>
</feature>
<feature type="compositionally biased region" description="Low complexity" evidence="1">
    <location>
        <begin position="565"/>
        <end position="583"/>
    </location>
</feature>
<dbReference type="EMBL" id="BABT02000047">
    <property type="protein sequence ID" value="GAA94863.1"/>
    <property type="molecule type" value="Genomic_DNA"/>
</dbReference>
<sequence length="745" mass="80478">MRKYIETKRARSLSRSSSASSSRSGSVVSLSALDTASNLSPPTSVAASDAGDGPGKGVQLGPFEERQFVYDVKTDQAEYFTPGLARLEIADTDARVGHNGAMPSPNLARGIPMSRDAMPVSPFRDVTPHKSRSVSPASSISSAPSPRLRPSSTWMDPDYVGTYILKWRSQSTQSILIKTPENELDDPPSPSGTISAKASHDALKASAVSADALHHQLSQSISIKPEPSVHSSEHTDDLHPDPSIDQHDLDDGLPDELAMTYHRKAGSVASDLTAQRLARAKTNRPIPALELLMPSDVILGRDPSLRSIETDDDEDDQNDSSDAESDSTTSSVPSSFSSSTSSDENLYATAQTARLTPAALEAAMYRSSLPASALDPHSDYLPTSPGSDGHSSVDSEPAVVNSLGLVAQVTSKPAPVAPLAPPHAIPLSALSPPGQASAPLPKATSIAFAPLPMLPPRTQPRKSTLPIGLAARGRVLREQLQKQKEQREAALNSKLSYMDHFGSTAQSSTLRRRPDFDRGDMRSRPSRRAAGSSRPSTQSHRRNNRQRAHKPAIRLRPSHRTQRRSSALQTDSDSDSDSSYMSVDSEEDLDERRADSPNAYVHDAQACIWQDRPRAEEFDAHDEACFDGLVEHIESSESPQGFNIELIDQALLELDTHKSGLDVLMEDAGETDESMSQTSSQDDDEEEDTVETPRATPGSQTPAMSYAALLSPPPAARPIRQPHRISQAIVKLRPSERNVNLHYGL</sequence>
<dbReference type="InParanoid" id="G7DW57"/>